<evidence type="ECO:0000313" key="2">
    <source>
        <dbReference type="EMBL" id="CCD42379.1"/>
    </source>
</evidence>
<feature type="region of interest" description="Disordered" evidence="1">
    <location>
        <begin position="51"/>
        <end position="85"/>
    </location>
</feature>
<evidence type="ECO:0000313" key="3">
    <source>
        <dbReference type="Proteomes" id="UP000008177"/>
    </source>
</evidence>
<feature type="compositionally biased region" description="Gly residues" evidence="1">
    <location>
        <begin position="51"/>
        <end position="64"/>
    </location>
</feature>
<dbReference type="InParanoid" id="G2XNC3"/>
<reference evidence="3" key="1">
    <citation type="journal article" date="2011" name="PLoS Genet.">
        <title>Genomic analysis of the necrotrophic fungal pathogens Sclerotinia sclerotiorum and Botrytis cinerea.</title>
        <authorList>
            <person name="Amselem J."/>
            <person name="Cuomo C.A."/>
            <person name="van Kan J.A."/>
            <person name="Viaud M."/>
            <person name="Benito E.P."/>
            <person name="Couloux A."/>
            <person name="Coutinho P.M."/>
            <person name="de Vries R.P."/>
            <person name="Dyer P.S."/>
            <person name="Fillinger S."/>
            <person name="Fournier E."/>
            <person name="Gout L."/>
            <person name="Hahn M."/>
            <person name="Kohn L."/>
            <person name="Lapalu N."/>
            <person name="Plummer K.M."/>
            <person name="Pradier J.M."/>
            <person name="Quevillon E."/>
            <person name="Sharon A."/>
            <person name="Simon A."/>
            <person name="ten Have A."/>
            <person name="Tudzynski B."/>
            <person name="Tudzynski P."/>
            <person name="Wincker P."/>
            <person name="Andrew M."/>
            <person name="Anthouard V."/>
            <person name="Beever R.E."/>
            <person name="Beffa R."/>
            <person name="Benoit I."/>
            <person name="Bouzid O."/>
            <person name="Brault B."/>
            <person name="Chen Z."/>
            <person name="Choquer M."/>
            <person name="Collemare J."/>
            <person name="Cotton P."/>
            <person name="Danchin E.G."/>
            <person name="Da Silva C."/>
            <person name="Gautier A."/>
            <person name="Giraud C."/>
            <person name="Giraud T."/>
            <person name="Gonzalez C."/>
            <person name="Grossetete S."/>
            <person name="Guldener U."/>
            <person name="Henrissat B."/>
            <person name="Howlett B.J."/>
            <person name="Kodira C."/>
            <person name="Kretschmer M."/>
            <person name="Lappartient A."/>
            <person name="Leroch M."/>
            <person name="Levis C."/>
            <person name="Mauceli E."/>
            <person name="Neuveglise C."/>
            <person name="Oeser B."/>
            <person name="Pearson M."/>
            <person name="Poulain J."/>
            <person name="Poussereau N."/>
            <person name="Quesneville H."/>
            <person name="Rascle C."/>
            <person name="Schumacher J."/>
            <person name="Segurens B."/>
            <person name="Sexton A."/>
            <person name="Silva E."/>
            <person name="Sirven C."/>
            <person name="Soanes D.M."/>
            <person name="Talbot N.J."/>
            <person name="Templeton M."/>
            <person name="Yandava C."/>
            <person name="Yarden O."/>
            <person name="Zeng Q."/>
            <person name="Rollins J.A."/>
            <person name="Lebrun M.H."/>
            <person name="Dickman M."/>
        </authorList>
    </citation>
    <scope>NUCLEOTIDE SEQUENCE [LARGE SCALE GENOMIC DNA]</scope>
    <source>
        <strain evidence="3">T4</strain>
    </source>
</reference>
<protein>
    <submittedName>
        <fullName evidence="2">Uncharacterized protein</fullName>
    </submittedName>
</protein>
<dbReference type="EMBL" id="FQ790245">
    <property type="protein sequence ID" value="CCD42379.1"/>
    <property type="molecule type" value="Genomic_DNA"/>
</dbReference>
<sequence length="230" mass="24999">MPDIARNRIEIWRSEVESQTSSQSGVAVDMGWNAPVVQPQSFWRRVLGLGYSGSGSGSGRGNEVGNGSRSGSRSRSGSSRSVSIGRKLGLVKGEIERTGMYAVKIKGDKDMSERGRDLKERERSGERDGESSMKLGGSEESVRGGLRERKNRLERAAKLLRKNEGAREDGQRGESELALDSLTGGAMYYNLEQGHTEASKYLMNNPTLSNLTKLLAVDCSNGVGDLKRAL</sequence>
<feature type="compositionally biased region" description="Basic and acidic residues" evidence="1">
    <location>
        <begin position="140"/>
        <end position="150"/>
    </location>
</feature>
<feature type="region of interest" description="Disordered" evidence="1">
    <location>
        <begin position="106"/>
        <end position="150"/>
    </location>
</feature>
<dbReference type="OrthoDB" id="3556042at2759"/>
<dbReference type="HOGENOM" id="CLU_105112_0_0_1"/>
<feature type="compositionally biased region" description="Basic and acidic residues" evidence="1">
    <location>
        <begin position="106"/>
        <end position="131"/>
    </location>
</feature>
<evidence type="ECO:0000256" key="1">
    <source>
        <dbReference type="SAM" id="MobiDB-lite"/>
    </source>
</evidence>
<feature type="compositionally biased region" description="Low complexity" evidence="1">
    <location>
        <begin position="65"/>
        <end position="85"/>
    </location>
</feature>
<organism evidence="2 3">
    <name type="scientific">Botryotinia fuckeliana (strain T4)</name>
    <name type="common">Noble rot fungus</name>
    <name type="synonym">Botrytis cinerea</name>
    <dbReference type="NCBI Taxonomy" id="999810"/>
    <lineage>
        <taxon>Eukaryota</taxon>
        <taxon>Fungi</taxon>
        <taxon>Dikarya</taxon>
        <taxon>Ascomycota</taxon>
        <taxon>Pezizomycotina</taxon>
        <taxon>Leotiomycetes</taxon>
        <taxon>Helotiales</taxon>
        <taxon>Sclerotiniaceae</taxon>
        <taxon>Botrytis</taxon>
    </lineage>
</organism>
<gene>
    <name evidence="2" type="ORF">BofuT4_P015070.1</name>
</gene>
<proteinExistence type="predicted"/>
<dbReference type="AlphaFoldDB" id="G2XNC3"/>
<name>G2XNC3_BOTF4</name>
<dbReference type="Proteomes" id="UP000008177">
    <property type="component" value="Unplaced contigs"/>
</dbReference>
<accession>G2XNC3</accession>